<proteinExistence type="predicted"/>
<sequence>MPRPDGRGSCLYEPMLEVLSKLIGPHRAVSVYAFFQTRGAVLAAAALIVAILLMLFFFGKGEEEHEHEAFLTLDVLSAVAINGDLNKGAVVSLRLPDGHAISITTTDGPIATSITTTACVEKRVYVTSREARYRLKLPHHCAGQ</sequence>
<accession>A0A1G7ACB8</accession>
<organism evidence="2 3">
    <name type="scientific">Ruegeria marina</name>
    <dbReference type="NCBI Taxonomy" id="639004"/>
    <lineage>
        <taxon>Bacteria</taxon>
        <taxon>Pseudomonadati</taxon>
        <taxon>Pseudomonadota</taxon>
        <taxon>Alphaproteobacteria</taxon>
        <taxon>Rhodobacterales</taxon>
        <taxon>Roseobacteraceae</taxon>
        <taxon>Ruegeria</taxon>
    </lineage>
</organism>
<keyword evidence="1" id="KW-0472">Membrane</keyword>
<feature type="transmembrane region" description="Helical" evidence="1">
    <location>
        <begin position="39"/>
        <end position="58"/>
    </location>
</feature>
<keyword evidence="3" id="KW-1185">Reference proteome</keyword>
<protein>
    <submittedName>
        <fullName evidence="2">Uncharacterized protein</fullName>
    </submittedName>
</protein>
<evidence type="ECO:0000313" key="2">
    <source>
        <dbReference type="EMBL" id="SDE12107.1"/>
    </source>
</evidence>
<dbReference type="STRING" id="639004.SAMN04488239_11465"/>
<evidence type="ECO:0000313" key="3">
    <source>
        <dbReference type="Proteomes" id="UP000199628"/>
    </source>
</evidence>
<gene>
    <name evidence="2" type="ORF">SAMN04488239_11465</name>
</gene>
<keyword evidence="1" id="KW-0812">Transmembrane</keyword>
<dbReference type="EMBL" id="FMZV01000014">
    <property type="protein sequence ID" value="SDE12107.1"/>
    <property type="molecule type" value="Genomic_DNA"/>
</dbReference>
<evidence type="ECO:0000256" key="1">
    <source>
        <dbReference type="SAM" id="Phobius"/>
    </source>
</evidence>
<keyword evidence="1" id="KW-1133">Transmembrane helix</keyword>
<dbReference type="AlphaFoldDB" id="A0A1G7ACB8"/>
<reference evidence="3" key="1">
    <citation type="submission" date="2016-10" db="EMBL/GenBank/DDBJ databases">
        <authorList>
            <person name="Varghese N."/>
            <person name="Submissions S."/>
        </authorList>
    </citation>
    <scope>NUCLEOTIDE SEQUENCE [LARGE SCALE GENOMIC DNA]</scope>
    <source>
        <strain evidence="3">CGMCC 1.9108</strain>
    </source>
</reference>
<dbReference type="Proteomes" id="UP000199628">
    <property type="component" value="Unassembled WGS sequence"/>
</dbReference>
<name>A0A1G7ACB8_9RHOB</name>